<name>D4D401_TRIVH</name>
<keyword evidence="1" id="KW-0812">Transmembrane</keyword>
<keyword evidence="1" id="KW-1133">Transmembrane helix</keyword>
<gene>
    <name evidence="2" type="ORF">TRV_01814</name>
</gene>
<keyword evidence="1" id="KW-0472">Membrane</keyword>
<dbReference type="EMBL" id="ACYE01000096">
    <property type="protein sequence ID" value="EFE43429.1"/>
    <property type="molecule type" value="Genomic_DNA"/>
</dbReference>
<dbReference type="KEGG" id="tve:TRV_01814"/>
<reference evidence="3" key="1">
    <citation type="journal article" date="2011" name="Genome Biol.">
        <title>Comparative and functional genomics provide insights into the pathogenicity of dermatophytic fungi.</title>
        <authorList>
            <person name="Burmester A."/>
            <person name="Shelest E."/>
            <person name="Gloeckner G."/>
            <person name="Heddergott C."/>
            <person name="Schindler S."/>
            <person name="Staib P."/>
            <person name="Heidel A."/>
            <person name="Felder M."/>
            <person name="Petzold A."/>
            <person name="Szafranski K."/>
            <person name="Feuermann M."/>
            <person name="Pedruzzi I."/>
            <person name="Priebe S."/>
            <person name="Groth M."/>
            <person name="Winkler R."/>
            <person name="Li W."/>
            <person name="Kniemeyer O."/>
            <person name="Schroeckh V."/>
            <person name="Hertweck C."/>
            <person name="Hube B."/>
            <person name="White T.C."/>
            <person name="Platzer M."/>
            <person name="Guthke R."/>
            <person name="Heitman J."/>
            <person name="Woestemeyer J."/>
            <person name="Zipfel P.F."/>
            <person name="Monod M."/>
            <person name="Brakhage A.A."/>
        </authorList>
    </citation>
    <scope>NUCLEOTIDE SEQUENCE [LARGE SCALE GENOMIC DNA]</scope>
    <source>
        <strain evidence="3">HKI 0517</strain>
    </source>
</reference>
<proteinExistence type="predicted"/>
<evidence type="ECO:0000313" key="2">
    <source>
        <dbReference type="EMBL" id="EFE43429.1"/>
    </source>
</evidence>
<feature type="transmembrane region" description="Helical" evidence="1">
    <location>
        <begin position="110"/>
        <end position="133"/>
    </location>
</feature>
<evidence type="ECO:0000256" key="1">
    <source>
        <dbReference type="SAM" id="Phobius"/>
    </source>
</evidence>
<evidence type="ECO:0000313" key="3">
    <source>
        <dbReference type="Proteomes" id="UP000008383"/>
    </source>
</evidence>
<dbReference type="RefSeq" id="XP_003024047.1">
    <property type="nucleotide sequence ID" value="XM_003024001.1"/>
</dbReference>
<keyword evidence="3" id="KW-1185">Reference proteome</keyword>
<dbReference type="GeneID" id="9582740"/>
<comment type="caution">
    <text evidence="2">The sequence shown here is derived from an EMBL/GenBank/DDBJ whole genome shotgun (WGS) entry which is preliminary data.</text>
</comment>
<dbReference type="HOGENOM" id="CLU_1541222_0_0_1"/>
<dbReference type="Proteomes" id="UP000008383">
    <property type="component" value="Unassembled WGS sequence"/>
</dbReference>
<sequence length="174" mass="20202">MDLGMFSADMKRLYSRPPLGHSCREGVWDDPICAVLADIPSSLAVMESVMRMRKETKTEEERKCPCQLALTISLLFFLPPFFGRVRSENVHKARNYASMRLLSHELQKPWTALAMHLIPIFGCLFIYIVIFTCRCRSYDCLRAYSLSLRDVNIPIQVEEEKTQFFFMKPKYCSA</sequence>
<dbReference type="AlphaFoldDB" id="D4D401"/>
<organism evidence="2 3">
    <name type="scientific">Trichophyton verrucosum (strain HKI 0517)</name>
    <dbReference type="NCBI Taxonomy" id="663202"/>
    <lineage>
        <taxon>Eukaryota</taxon>
        <taxon>Fungi</taxon>
        <taxon>Dikarya</taxon>
        <taxon>Ascomycota</taxon>
        <taxon>Pezizomycotina</taxon>
        <taxon>Eurotiomycetes</taxon>
        <taxon>Eurotiomycetidae</taxon>
        <taxon>Onygenales</taxon>
        <taxon>Arthrodermataceae</taxon>
        <taxon>Trichophyton</taxon>
    </lineage>
</organism>
<protein>
    <submittedName>
        <fullName evidence="2">Uncharacterized protein</fullName>
    </submittedName>
</protein>
<accession>D4D401</accession>